<evidence type="ECO:0000313" key="13">
    <source>
        <dbReference type="Proteomes" id="UP000220102"/>
    </source>
</evidence>
<dbReference type="InterPro" id="IPR016055">
    <property type="entry name" value="A-D-PHexomutase_a/b/a-I/II/III"/>
</dbReference>
<evidence type="ECO:0000256" key="2">
    <source>
        <dbReference type="ARBA" id="ARBA00010231"/>
    </source>
</evidence>
<evidence type="ECO:0000256" key="6">
    <source>
        <dbReference type="ARBA" id="ARBA00023235"/>
    </source>
</evidence>
<gene>
    <name evidence="12" type="ORF">CRI94_10050</name>
</gene>
<dbReference type="InterPro" id="IPR005843">
    <property type="entry name" value="A-D-PHexomutase_C"/>
</dbReference>
<dbReference type="InterPro" id="IPR005841">
    <property type="entry name" value="Alpha-D-phosphohexomutase_SF"/>
</dbReference>
<dbReference type="EMBL" id="PDEQ01000004">
    <property type="protein sequence ID" value="PEN13638.1"/>
    <property type="molecule type" value="Genomic_DNA"/>
</dbReference>
<dbReference type="Proteomes" id="UP000220102">
    <property type="component" value="Unassembled WGS sequence"/>
</dbReference>
<dbReference type="InterPro" id="IPR036900">
    <property type="entry name" value="A-D-PHexomutase_C_sf"/>
</dbReference>
<evidence type="ECO:0000259" key="10">
    <source>
        <dbReference type="Pfam" id="PF02879"/>
    </source>
</evidence>
<evidence type="ECO:0000259" key="9">
    <source>
        <dbReference type="Pfam" id="PF02878"/>
    </source>
</evidence>
<comment type="caution">
    <text evidence="12">The sequence shown here is derived from an EMBL/GenBank/DDBJ whole genome shotgun (WGS) entry which is preliminary data.</text>
</comment>
<feature type="domain" description="Alpha-D-phosphohexomutase alpha/beta/alpha" evidence="10">
    <location>
        <begin position="166"/>
        <end position="264"/>
    </location>
</feature>
<feature type="domain" description="Alpha-D-phosphohexomutase alpha/beta/alpha" evidence="11">
    <location>
        <begin position="268"/>
        <end position="380"/>
    </location>
</feature>
<comment type="cofactor">
    <cofactor evidence="1">
        <name>Mg(2+)</name>
        <dbReference type="ChEBI" id="CHEBI:18420"/>
    </cofactor>
</comment>
<evidence type="ECO:0000256" key="4">
    <source>
        <dbReference type="ARBA" id="ARBA00022723"/>
    </source>
</evidence>
<dbReference type="GO" id="GO:0005975">
    <property type="term" value="P:carbohydrate metabolic process"/>
    <property type="evidence" value="ECO:0007669"/>
    <property type="project" value="InterPro"/>
</dbReference>
<dbReference type="Pfam" id="PF02880">
    <property type="entry name" value="PGM_PMM_III"/>
    <property type="match status" value="1"/>
</dbReference>
<dbReference type="RefSeq" id="WP_098075562.1">
    <property type="nucleotide sequence ID" value="NZ_PDEQ01000004.1"/>
</dbReference>
<dbReference type="SUPFAM" id="SSF55957">
    <property type="entry name" value="Phosphoglucomutase, C-terminal domain"/>
    <property type="match status" value="1"/>
</dbReference>
<sequence>MAETSIKFGTDGWRAVIAREYTFDNLERVARATAAWLHDEYGDAPRIVIGHDTRFLGREFATFAARVLADAGVHATLTTSFLSTPAISWATQAMGCDAGIVITASHNPPEYNGYKIKANFGGPAPPAMISAVEEQIPHVSVSDNDLPSAETFIEDEMIALRDVRTEYLDAMRDVLDIEAIAYSDLTVVHDAMFGAGQGIVTSLLGTERVVELHHDLNPGFHGTPPEPIDRNLAELQSVVGQPGHDVGIANDGDADRIGMVDENGDFVDSHRILALLVKYLHEERGLSGSIVKTFSTTHMLNKMADAYGFDIETVPIGFKHIAPKIAEGGVLVGGEESGGIAASGHIPERDGIYIGLLIVEMMVKRGMKLSELVDELLEQFGPHYCYREDIHISDTQKQAALKRLSEDGGLDTVNGHVVVEVDTLDGYKHLTDGNGWLLIRPSGTEPVLRVYSEAETPDAAKALVQDARAQLNVG</sequence>
<dbReference type="SUPFAM" id="SSF53738">
    <property type="entry name" value="Phosphoglucomutase, first 3 domains"/>
    <property type="match status" value="2"/>
</dbReference>
<evidence type="ECO:0000259" key="11">
    <source>
        <dbReference type="Pfam" id="PF02880"/>
    </source>
</evidence>
<dbReference type="Pfam" id="PF00408">
    <property type="entry name" value="PGM_PMM_IV"/>
    <property type="match status" value="1"/>
</dbReference>
<organism evidence="12 13">
    <name type="scientific">Longibacter salinarum</name>
    <dbReference type="NCBI Taxonomy" id="1850348"/>
    <lineage>
        <taxon>Bacteria</taxon>
        <taxon>Pseudomonadati</taxon>
        <taxon>Rhodothermota</taxon>
        <taxon>Rhodothermia</taxon>
        <taxon>Rhodothermales</taxon>
        <taxon>Salisaetaceae</taxon>
        <taxon>Longibacter</taxon>
    </lineage>
</organism>
<protein>
    <submittedName>
        <fullName evidence="12">Phosphomannomutase</fullName>
    </submittedName>
</protein>
<evidence type="ECO:0000256" key="7">
    <source>
        <dbReference type="RuleBase" id="RU004326"/>
    </source>
</evidence>
<dbReference type="InterPro" id="IPR005844">
    <property type="entry name" value="A-D-PHexomutase_a/b/a-I"/>
</dbReference>
<comment type="similarity">
    <text evidence="2 7">Belongs to the phosphohexose mutase family.</text>
</comment>
<feature type="domain" description="Alpha-D-phosphohexomutase C-terminal" evidence="8">
    <location>
        <begin position="425"/>
        <end position="468"/>
    </location>
</feature>
<proteinExistence type="inferred from homology"/>
<evidence type="ECO:0000259" key="8">
    <source>
        <dbReference type="Pfam" id="PF00408"/>
    </source>
</evidence>
<dbReference type="InterPro" id="IPR016066">
    <property type="entry name" value="A-D-PHexomutase_CS"/>
</dbReference>
<evidence type="ECO:0000256" key="5">
    <source>
        <dbReference type="ARBA" id="ARBA00022842"/>
    </source>
</evidence>
<evidence type="ECO:0000256" key="1">
    <source>
        <dbReference type="ARBA" id="ARBA00001946"/>
    </source>
</evidence>
<keyword evidence="4 7" id="KW-0479">Metal-binding</keyword>
<evidence type="ECO:0000313" key="12">
    <source>
        <dbReference type="EMBL" id="PEN13638.1"/>
    </source>
</evidence>
<dbReference type="GO" id="GO:0006166">
    <property type="term" value="P:purine ribonucleoside salvage"/>
    <property type="evidence" value="ECO:0007669"/>
    <property type="project" value="TreeGrafter"/>
</dbReference>
<feature type="domain" description="Alpha-D-phosphohexomutase alpha/beta/alpha" evidence="9">
    <location>
        <begin position="6"/>
        <end position="137"/>
    </location>
</feature>
<evidence type="ECO:0000256" key="3">
    <source>
        <dbReference type="ARBA" id="ARBA00022553"/>
    </source>
</evidence>
<keyword evidence="6" id="KW-0413">Isomerase</keyword>
<dbReference type="OrthoDB" id="9806956at2"/>
<dbReference type="InterPro" id="IPR005846">
    <property type="entry name" value="A-D-PHexomutase_a/b/a-III"/>
</dbReference>
<dbReference type="CDD" id="cd05800">
    <property type="entry name" value="PGM_like2"/>
    <property type="match status" value="1"/>
</dbReference>
<dbReference type="PANTHER" id="PTHR45745">
    <property type="entry name" value="PHOSPHOMANNOMUTASE 45A"/>
    <property type="match status" value="1"/>
</dbReference>
<dbReference type="GO" id="GO:0000287">
    <property type="term" value="F:magnesium ion binding"/>
    <property type="evidence" value="ECO:0007669"/>
    <property type="project" value="InterPro"/>
</dbReference>
<dbReference type="Pfam" id="PF02879">
    <property type="entry name" value="PGM_PMM_II"/>
    <property type="match status" value="1"/>
</dbReference>
<dbReference type="Pfam" id="PF02878">
    <property type="entry name" value="PGM_PMM_I"/>
    <property type="match status" value="1"/>
</dbReference>
<keyword evidence="3" id="KW-0597">Phosphoprotein</keyword>
<name>A0A2A8CZ19_9BACT</name>
<keyword evidence="5 7" id="KW-0460">Magnesium</keyword>
<dbReference type="InterPro" id="IPR005845">
    <property type="entry name" value="A-D-PHexomutase_a/b/a-II"/>
</dbReference>
<dbReference type="Gene3D" id="3.40.120.10">
    <property type="entry name" value="Alpha-D-Glucose-1,6-Bisphosphate, subunit A, domain 3"/>
    <property type="match status" value="3"/>
</dbReference>
<keyword evidence="13" id="KW-1185">Reference proteome</keyword>
<dbReference type="PRINTS" id="PR00509">
    <property type="entry name" value="PGMPMM"/>
</dbReference>
<reference evidence="12 13" key="1">
    <citation type="submission" date="2017-10" db="EMBL/GenBank/DDBJ databases">
        <title>Draft genome of Longibacter Salinarum.</title>
        <authorList>
            <person name="Goh K.M."/>
            <person name="Shamsir M.S."/>
            <person name="Lim S.W."/>
        </authorList>
    </citation>
    <scope>NUCLEOTIDE SEQUENCE [LARGE SCALE GENOMIC DNA]</scope>
    <source>
        <strain evidence="12 13">KCTC 52045</strain>
    </source>
</reference>
<dbReference type="GO" id="GO:0008973">
    <property type="term" value="F:phosphopentomutase activity"/>
    <property type="evidence" value="ECO:0007669"/>
    <property type="project" value="TreeGrafter"/>
</dbReference>
<dbReference type="PROSITE" id="PS00710">
    <property type="entry name" value="PGM_PMM"/>
    <property type="match status" value="1"/>
</dbReference>
<dbReference type="AlphaFoldDB" id="A0A2A8CZ19"/>
<dbReference type="PANTHER" id="PTHR45745:SF1">
    <property type="entry name" value="PHOSPHOGLUCOMUTASE 2B-RELATED"/>
    <property type="match status" value="1"/>
</dbReference>
<dbReference type="Gene3D" id="3.30.310.50">
    <property type="entry name" value="Alpha-D-phosphohexomutase, C-terminal domain"/>
    <property type="match status" value="1"/>
</dbReference>
<accession>A0A2A8CZ19</accession>